<feature type="chain" id="PRO_5022764141" description="DUF4136 domain-containing protein" evidence="1">
    <location>
        <begin position="25"/>
        <end position="199"/>
    </location>
</feature>
<dbReference type="Proteomes" id="UP000324194">
    <property type="component" value="Chromosome 2"/>
</dbReference>
<organism evidence="2 3">
    <name type="scientific">Aquicella siphonis</name>
    <dbReference type="NCBI Taxonomy" id="254247"/>
    <lineage>
        <taxon>Bacteria</taxon>
        <taxon>Pseudomonadati</taxon>
        <taxon>Pseudomonadota</taxon>
        <taxon>Gammaproteobacteria</taxon>
        <taxon>Legionellales</taxon>
        <taxon>Coxiellaceae</taxon>
        <taxon>Aquicella</taxon>
    </lineage>
</organism>
<evidence type="ECO:0000256" key="1">
    <source>
        <dbReference type="SAM" id="SignalP"/>
    </source>
</evidence>
<evidence type="ECO:0008006" key="4">
    <source>
        <dbReference type="Google" id="ProtNLM"/>
    </source>
</evidence>
<proteinExistence type="predicted"/>
<accession>A0A5E4PIT6</accession>
<dbReference type="KEGG" id="asip:AQUSIP_23060"/>
<dbReference type="AlphaFoldDB" id="A0A5E4PIT6"/>
<reference evidence="2 3" key="1">
    <citation type="submission" date="2019-08" db="EMBL/GenBank/DDBJ databases">
        <authorList>
            <person name="Guy L."/>
        </authorList>
    </citation>
    <scope>NUCLEOTIDE SEQUENCE [LARGE SCALE GENOMIC DNA]</scope>
    <source>
        <strain evidence="2 3">SGT-108</strain>
    </source>
</reference>
<protein>
    <recommendedName>
        <fullName evidence="4">DUF4136 domain-containing protein</fullName>
    </recommendedName>
</protein>
<feature type="signal peptide" evidence="1">
    <location>
        <begin position="1"/>
        <end position="24"/>
    </location>
</feature>
<evidence type="ECO:0000313" key="2">
    <source>
        <dbReference type="EMBL" id="VVC76979.1"/>
    </source>
</evidence>
<name>A0A5E4PIT6_9COXI</name>
<evidence type="ECO:0000313" key="3">
    <source>
        <dbReference type="Proteomes" id="UP000324194"/>
    </source>
</evidence>
<sequence length="199" mass="22308">MNKLRIRFLCCLSILFMIMGHAYAAQSKTPQLVTADKVIRNLNQVIEQVKKQSQLSVMFPTSIPKGEQPTLYAMQSSLYDKPDYNQFWEITVASTPDCQMHGCVVGSLSVNTKGKLEKEYSQPPFGQNNKPLPKQEVKLENGLTGYFTPGHAEADWHAPALEWQMNGVLYTLSWDMPGDAKMVLVKMANSALKSQGVHQ</sequence>
<gene>
    <name evidence="2" type="ORF">AQUSIP_23060</name>
</gene>
<dbReference type="EMBL" id="LR699120">
    <property type="protein sequence ID" value="VVC76979.1"/>
    <property type="molecule type" value="Genomic_DNA"/>
</dbReference>
<keyword evidence="1" id="KW-0732">Signal</keyword>
<keyword evidence="3" id="KW-1185">Reference proteome</keyword>
<dbReference type="RefSeq" id="WP_148340386.1">
    <property type="nucleotide sequence ID" value="NZ_LR699120.1"/>
</dbReference>